<organism evidence="1 2">
    <name type="scientific">Chitinibacter bivalviorum</name>
    <dbReference type="NCBI Taxonomy" id="2739434"/>
    <lineage>
        <taxon>Bacteria</taxon>
        <taxon>Pseudomonadati</taxon>
        <taxon>Pseudomonadota</taxon>
        <taxon>Betaproteobacteria</taxon>
        <taxon>Neisseriales</taxon>
        <taxon>Chitinibacteraceae</taxon>
        <taxon>Chitinibacter</taxon>
    </lineage>
</organism>
<sequence>MNQAKINELLTILADGSLEAEDIAAMTAEVAKAAADADAYLANDPESQYSAAAGMPLAEWVLLEQLEGGLIFRGDTVADVYEQITDAFGEDELDLAVSELISLSEADAIIKVAEELAPLYTRVNFSKPIGGAKLQVVLVRTAKFERFLELAGELGVAAF</sequence>
<protein>
    <submittedName>
        <fullName evidence="1">Uncharacterized protein</fullName>
    </submittedName>
</protein>
<evidence type="ECO:0000313" key="1">
    <source>
        <dbReference type="EMBL" id="QLG89727.1"/>
    </source>
</evidence>
<dbReference type="EMBL" id="CP058627">
    <property type="protein sequence ID" value="QLG89727.1"/>
    <property type="molecule type" value="Genomic_DNA"/>
</dbReference>
<dbReference type="RefSeq" id="WP_179356728.1">
    <property type="nucleotide sequence ID" value="NZ_CP058627.1"/>
</dbReference>
<evidence type="ECO:0000313" key="2">
    <source>
        <dbReference type="Proteomes" id="UP000509597"/>
    </source>
</evidence>
<dbReference type="KEGG" id="chiz:HQ393_16555"/>
<proteinExistence type="predicted"/>
<keyword evidence="2" id="KW-1185">Reference proteome</keyword>
<accession>A0A7H9BM66</accession>
<gene>
    <name evidence="1" type="ORF">HQ393_16555</name>
</gene>
<name>A0A7H9BM66_9NEIS</name>
<dbReference type="AlphaFoldDB" id="A0A7H9BM66"/>
<dbReference type="Proteomes" id="UP000509597">
    <property type="component" value="Chromosome"/>
</dbReference>
<reference evidence="1 2" key="1">
    <citation type="submission" date="2020-07" db="EMBL/GenBank/DDBJ databases">
        <title>Complete genome sequence of Chitinibacter sp. 2T18.</title>
        <authorList>
            <person name="Bae J.-W."/>
            <person name="Choi J.-W."/>
        </authorList>
    </citation>
    <scope>NUCLEOTIDE SEQUENCE [LARGE SCALE GENOMIC DNA]</scope>
    <source>
        <strain evidence="1 2">2T18</strain>
    </source>
</reference>